<gene>
    <name evidence="2" type="ORF">GOODEAATRI_021568</name>
</gene>
<comment type="caution">
    <text evidence="2">The sequence shown here is derived from an EMBL/GenBank/DDBJ whole genome shotgun (WGS) entry which is preliminary data.</text>
</comment>
<name>A0ABV0PG26_9TELE</name>
<proteinExistence type="predicted"/>
<evidence type="ECO:0000313" key="2">
    <source>
        <dbReference type="EMBL" id="MEQ2182361.1"/>
    </source>
</evidence>
<keyword evidence="1" id="KW-1133">Transmembrane helix</keyword>
<keyword evidence="1" id="KW-0812">Transmembrane</keyword>
<protein>
    <submittedName>
        <fullName evidence="2">Uncharacterized protein</fullName>
    </submittedName>
</protein>
<keyword evidence="1" id="KW-0472">Membrane</keyword>
<feature type="transmembrane region" description="Helical" evidence="1">
    <location>
        <begin position="206"/>
        <end position="227"/>
    </location>
</feature>
<evidence type="ECO:0000256" key="1">
    <source>
        <dbReference type="SAM" id="Phobius"/>
    </source>
</evidence>
<feature type="non-terminal residue" evidence="2">
    <location>
        <position position="1"/>
    </location>
</feature>
<sequence>EAGGDARDRTQRAAMKNPSTWRLASEVQQQCRRLVEMPDVLPQQLTLVPSRHCSQEARKLPKEYLPRLLTSSRNPQSHGFCSKIRSATRWYDPASIRLCHPFNLATHKVVKVWVDSCRYVSTISILGYIVGSQSFSFLSLLSKFSTTLVSFSRSFLLNVTLGRIRGCPVLSCFAELSATVSFFSEASPRSFGPDSSMSDDRFPGCPVFPCFSDLSMTVSFLIWMLYIQ</sequence>
<accession>A0ABV0PG26</accession>
<dbReference type="EMBL" id="JAHRIO010072081">
    <property type="protein sequence ID" value="MEQ2182361.1"/>
    <property type="molecule type" value="Genomic_DNA"/>
</dbReference>
<dbReference type="Proteomes" id="UP001476798">
    <property type="component" value="Unassembled WGS sequence"/>
</dbReference>
<keyword evidence="3" id="KW-1185">Reference proteome</keyword>
<organism evidence="2 3">
    <name type="scientific">Goodea atripinnis</name>
    <dbReference type="NCBI Taxonomy" id="208336"/>
    <lineage>
        <taxon>Eukaryota</taxon>
        <taxon>Metazoa</taxon>
        <taxon>Chordata</taxon>
        <taxon>Craniata</taxon>
        <taxon>Vertebrata</taxon>
        <taxon>Euteleostomi</taxon>
        <taxon>Actinopterygii</taxon>
        <taxon>Neopterygii</taxon>
        <taxon>Teleostei</taxon>
        <taxon>Neoteleostei</taxon>
        <taxon>Acanthomorphata</taxon>
        <taxon>Ovalentaria</taxon>
        <taxon>Atherinomorphae</taxon>
        <taxon>Cyprinodontiformes</taxon>
        <taxon>Goodeidae</taxon>
        <taxon>Goodea</taxon>
    </lineage>
</organism>
<evidence type="ECO:0000313" key="3">
    <source>
        <dbReference type="Proteomes" id="UP001476798"/>
    </source>
</evidence>
<reference evidence="2 3" key="1">
    <citation type="submission" date="2021-06" db="EMBL/GenBank/DDBJ databases">
        <authorList>
            <person name="Palmer J.M."/>
        </authorList>
    </citation>
    <scope>NUCLEOTIDE SEQUENCE [LARGE SCALE GENOMIC DNA]</scope>
    <source>
        <strain evidence="2 3">GA_2019</strain>
        <tissue evidence="2">Muscle</tissue>
    </source>
</reference>